<organism evidence="1 2">
    <name type="scientific">Rhizopus oryzae</name>
    <name type="common">Mucormycosis agent</name>
    <name type="synonym">Rhizopus arrhizus var. delemar</name>
    <dbReference type="NCBI Taxonomy" id="64495"/>
    <lineage>
        <taxon>Eukaryota</taxon>
        <taxon>Fungi</taxon>
        <taxon>Fungi incertae sedis</taxon>
        <taxon>Mucoromycota</taxon>
        <taxon>Mucoromycotina</taxon>
        <taxon>Mucoromycetes</taxon>
        <taxon>Mucorales</taxon>
        <taxon>Mucorineae</taxon>
        <taxon>Rhizopodaceae</taxon>
        <taxon>Rhizopus</taxon>
    </lineage>
</organism>
<keyword evidence="2" id="KW-1185">Reference proteome</keyword>
<dbReference type="PANTHER" id="PTHR46579">
    <property type="entry name" value="F5/8 TYPE C DOMAIN-CONTAINING PROTEIN-RELATED"/>
    <property type="match status" value="1"/>
</dbReference>
<dbReference type="EMBL" id="JAANQT010001831">
    <property type="protein sequence ID" value="KAG1303849.1"/>
    <property type="molecule type" value="Genomic_DNA"/>
</dbReference>
<dbReference type="PANTHER" id="PTHR46579:SF2">
    <property type="entry name" value="C2H2-TYPE DOMAIN-CONTAINING PROTEIN"/>
    <property type="match status" value="1"/>
</dbReference>
<name>A0A9P6X325_RHIOR</name>
<accession>A0A9P6X325</accession>
<gene>
    <name evidence="1" type="ORF">G6F64_009712</name>
</gene>
<dbReference type="Proteomes" id="UP000716291">
    <property type="component" value="Unassembled WGS sequence"/>
</dbReference>
<evidence type="ECO:0000313" key="2">
    <source>
        <dbReference type="Proteomes" id="UP000716291"/>
    </source>
</evidence>
<comment type="caution">
    <text evidence="1">The sequence shown here is derived from an EMBL/GenBank/DDBJ whole genome shotgun (WGS) entry which is preliminary data.</text>
</comment>
<dbReference type="AlphaFoldDB" id="A0A9P6X325"/>
<sequence>MDPPNFNYTRYQEAHFVNFEAFRNQMPDKYCAICNHPAFDEQCGKIVVCNVHRKKQDVPSFVYPGPPFSLELNYRKRSSLSPVKTMSQTTRNLSSSRVFCGHYEVSGSIWTHHNLEFSQMLYGGALGIPYVRDMMANINLERVREAFQALLQTNAWLHPYRTMPVAERMQVMFEDHVRAANRDHPQTSFGRTHNYAMPANDVHPQAGEQSFANLLFGTDVFDNDVSYCLGKGSFSLLRADVEPAPDSVEILLTNRCRSVPNSDRFSAHLVEGYEQGISQLDAGLKHVGAVRHKENWAKFVQACHIICCPCITQNEAMMAHKLSHEFVIGVAELYGPEMVTPNMHLHLHLKDSIQDLGPIYAFWLYGFERLNGDIKKMTANYKTAFEVTYMKKFLSVVHYGDYIRNLPQGIKQSPVMMSSFGYLSPSPSDSLVASPSAPTCFDFSLFISAPLRLNNTFTGAELLPSDTQAFVRHKVNVDRLNRDHYGYLFSFYKLVYADRTFTSAFTPEEFDELSTIKNFYL</sequence>
<proteinExistence type="predicted"/>
<evidence type="ECO:0000313" key="1">
    <source>
        <dbReference type="EMBL" id="KAG1303849.1"/>
    </source>
</evidence>
<reference evidence="1" key="1">
    <citation type="journal article" date="2020" name="Microb. Genom.">
        <title>Genetic diversity of clinical and environmental Mucorales isolates obtained from an investigation of mucormycosis cases among solid organ transplant recipients.</title>
        <authorList>
            <person name="Nguyen M.H."/>
            <person name="Kaul D."/>
            <person name="Muto C."/>
            <person name="Cheng S.J."/>
            <person name="Richter R.A."/>
            <person name="Bruno V.M."/>
            <person name="Liu G."/>
            <person name="Beyhan S."/>
            <person name="Sundermann A.J."/>
            <person name="Mounaud S."/>
            <person name="Pasculle A.W."/>
            <person name="Nierman W.C."/>
            <person name="Driscoll E."/>
            <person name="Cumbie R."/>
            <person name="Clancy C.J."/>
            <person name="Dupont C.L."/>
        </authorList>
    </citation>
    <scope>NUCLEOTIDE SEQUENCE</scope>
    <source>
        <strain evidence="1">GL11</strain>
    </source>
</reference>
<protein>
    <submittedName>
        <fullName evidence="1">Uncharacterized protein</fullName>
    </submittedName>
</protein>